<dbReference type="Pfam" id="PF07064">
    <property type="entry name" value="RIC1"/>
    <property type="match status" value="1"/>
</dbReference>
<feature type="compositionally biased region" description="Polar residues" evidence="3">
    <location>
        <begin position="681"/>
        <end position="698"/>
    </location>
</feature>
<feature type="compositionally biased region" description="Polar residues" evidence="3">
    <location>
        <begin position="25"/>
        <end position="46"/>
    </location>
</feature>
<dbReference type="InterPro" id="IPR040096">
    <property type="entry name" value="Ric1"/>
</dbReference>
<dbReference type="GO" id="GO:0005829">
    <property type="term" value="C:cytosol"/>
    <property type="evidence" value="ECO:0007669"/>
    <property type="project" value="TreeGrafter"/>
</dbReference>
<dbReference type="GO" id="GO:0006886">
    <property type="term" value="P:intracellular protein transport"/>
    <property type="evidence" value="ECO:0007669"/>
    <property type="project" value="InterPro"/>
</dbReference>
<gene>
    <name evidence="6" type="primary">RIC1</name>
    <name evidence="6" type="ORF">H4219_000448</name>
</gene>
<dbReference type="PANTHER" id="PTHR22746:SF10">
    <property type="entry name" value="GUANINE NUCLEOTIDE EXCHANGE FACTOR SUBUNIT RIC1"/>
    <property type="match status" value="1"/>
</dbReference>
<dbReference type="Gene3D" id="2.130.10.10">
    <property type="entry name" value="YVTN repeat-like/Quinoprotein amine dehydrogenase"/>
    <property type="match status" value="1"/>
</dbReference>
<name>A0A9W8DT13_9FUNG</name>
<feature type="domain" description="RIC1 C-terminal alpha solenoid region" evidence="4">
    <location>
        <begin position="830"/>
        <end position="993"/>
    </location>
</feature>
<comment type="caution">
    <text evidence="6">The sequence shown here is derived from an EMBL/GenBank/DDBJ whole genome shotgun (WGS) entry which is preliminary data.</text>
</comment>
<organism evidence="6 7">
    <name type="scientific">Mycoemilia scoparia</name>
    <dbReference type="NCBI Taxonomy" id="417184"/>
    <lineage>
        <taxon>Eukaryota</taxon>
        <taxon>Fungi</taxon>
        <taxon>Fungi incertae sedis</taxon>
        <taxon>Zoopagomycota</taxon>
        <taxon>Kickxellomycotina</taxon>
        <taxon>Kickxellomycetes</taxon>
        <taxon>Kickxellales</taxon>
        <taxon>Kickxellaceae</taxon>
        <taxon>Mycoemilia</taxon>
    </lineage>
</organism>
<dbReference type="EMBL" id="JANBPU010000003">
    <property type="protein sequence ID" value="KAJ1921715.1"/>
    <property type="molecule type" value="Genomic_DNA"/>
</dbReference>
<protein>
    <submittedName>
        <fullName evidence="6">WD40 repeat protein</fullName>
    </submittedName>
</protein>
<dbReference type="GO" id="GO:0042147">
    <property type="term" value="P:retrograde transport, endosome to Golgi"/>
    <property type="evidence" value="ECO:0007669"/>
    <property type="project" value="TreeGrafter"/>
</dbReference>
<keyword evidence="2" id="KW-0472">Membrane</keyword>
<dbReference type="SUPFAM" id="SSF82171">
    <property type="entry name" value="DPP6 N-terminal domain-like"/>
    <property type="match status" value="1"/>
</dbReference>
<feature type="compositionally biased region" description="Polar residues" evidence="3">
    <location>
        <begin position="707"/>
        <end position="718"/>
    </location>
</feature>
<proteinExistence type="predicted"/>
<dbReference type="OrthoDB" id="67540at2759"/>
<dbReference type="Proteomes" id="UP001150538">
    <property type="component" value="Unassembled WGS sequence"/>
</dbReference>
<evidence type="ECO:0000256" key="3">
    <source>
        <dbReference type="SAM" id="MobiDB-lite"/>
    </source>
</evidence>
<dbReference type="InterPro" id="IPR024977">
    <property type="entry name" value="Apc4-like_WD40_dom"/>
</dbReference>
<dbReference type="GO" id="GO:0034066">
    <property type="term" value="C:Ric1-Rgp1 guanyl-nucleotide exchange factor complex"/>
    <property type="evidence" value="ECO:0007669"/>
    <property type="project" value="InterPro"/>
</dbReference>
<dbReference type="AlphaFoldDB" id="A0A9W8DT13"/>
<dbReference type="PANTHER" id="PTHR22746">
    <property type="entry name" value="RAB6A-GEF COMPLEX PARTNER PROTEIN 1"/>
    <property type="match status" value="1"/>
</dbReference>
<dbReference type="Pfam" id="PF25440">
    <property type="entry name" value="Beta-prop_RIC1_2nd"/>
    <property type="match status" value="1"/>
</dbReference>
<dbReference type="GO" id="GO:0000139">
    <property type="term" value="C:Golgi membrane"/>
    <property type="evidence" value="ECO:0007669"/>
    <property type="project" value="TreeGrafter"/>
</dbReference>
<evidence type="ECO:0000256" key="1">
    <source>
        <dbReference type="ARBA" id="ARBA00004370"/>
    </source>
</evidence>
<reference evidence="6" key="1">
    <citation type="submission" date="2022-07" db="EMBL/GenBank/DDBJ databases">
        <title>Phylogenomic reconstructions and comparative analyses of Kickxellomycotina fungi.</title>
        <authorList>
            <person name="Reynolds N.K."/>
            <person name="Stajich J.E."/>
            <person name="Barry K."/>
            <person name="Grigoriev I.V."/>
            <person name="Crous P."/>
            <person name="Smith M.E."/>
        </authorList>
    </citation>
    <scope>NUCLEOTIDE SEQUENCE</scope>
    <source>
        <strain evidence="6">NBRC 100468</strain>
    </source>
</reference>
<feature type="region of interest" description="Disordered" evidence="3">
    <location>
        <begin position="680"/>
        <end position="719"/>
    </location>
</feature>
<accession>A0A9W8DT13</accession>
<evidence type="ECO:0000259" key="5">
    <source>
        <dbReference type="Pfam" id="PF12894"/>
    </source>
</evidence>
<comment type="subcellular location">
    <subcellularLocation>
        <location evidence="1">Membrane</location>
    </subcellularLocation>
</comment>
<dbReference type="InterPro" id="IPR015943">
    <property type="entry name" value="WD40/YVTN_repeat-like_dom_sf"/>
</dbReference>
<evidence type="ECO:0000313" key="7">
    <source>
        <dbReference type="Proteomes" id="UP001150538"/>
    </source>
</evidence>
<sequence>MYWRLNSVKQLNLQIKPRFTPSPTPSHGQDTFSETPTTTSLPNSPQKSRRQRSSTFALPRMRHSSSASASSLGSIPQPDFRLVNNKLNTESRHTRRHRNNSLISTSTSGPVSLAPAAQNTRSMLIPSRSSSSSQNFLIDCEGSPDGKYLAGITPESVYLWTLKPFMLVAQLEYDYVEEFGEMVGMYWKPDSRALYIVASEGAIYEIFVQVSDQPVVEPEFSTPHHFAYGAGEAKEKLGTILSQTRTLRLPEGTRTISGGAGNEVMIVTSDQHLRYLNWEGKSKVTVALEDIVGPNRDYVKSVCSIDQDHEQALLLTESGKVYIINFFEDEDSEEGNVTYSTLETPNNTTFTVACYNPKLRLLSIGTNSAEIVTFYFESQGNISWLYTKHPPDVAKGSKITSLSWTHDGLALASGYSSGHIALWSACGIVLNTTDVKGLGGDHASSYAPTKLSWNEGSTELFVLGALMFGNGSIISQRGFIYAVANDDGTSVAVAGKSGFAHYSKISRKWQLIQNQLQEESIECRGGILWFGDFMIVSLVNKEAEATGGEMSFNNVRSLQIDATKYSICFFSRHQPLDLEASKRIHVPSPVITMTNIGSILLVYCKDNKLRQYHMFEDRGDLEISQHRGSEELNLADFIAKPELVRSIQYFPSSLFEISPALLIQDGRELKFLQLGSRNGHDNNYNTPTRMSHNPNNDVTESDMAPISATTSQSENSDAVSGGSYVKQVSSMVEFSLVSGVNFGCLHSIIWWFHGQTMEAVLVSLNDYLNGPDQDIFNDSSKKIEFNLDFFPLVISPERGMIIGVDQEWTLSDQGVVGLSKLPIKAKLLVHNVLDHMLSDGAEQDALMYASCFEHLPYFSHCLEMLLHSVLEREADNPSSSHKDKQVILPKVINLLENFNGFIEIVVRCARKTEMSLWKYLFETVGGHIGFFEKCLESNKLETAVHFLIVLHTLEPSAEVFKKAALRLLERLVDKQDEILTIQVVRFLQTSDVSLYYLIQDN</sequence>
<evidence type="ECO:0000313" key="6">
    <source>
        <dbReference type="EMBL" id="KAJ1921715.1"/>
    </source>
</evidence>
<feature type="region of interest" description="Disordered" evidence="3">
    <location>
        <begin position="14"/>
        <end position="80"/>
    </location>
</feature>
<evidence type="ECO:0000259" key="4">
    <source>
        <dbReference type="Pfam" id="PF07064"/>
    </source>
</evidence>
<keyword evidence="7" id="KW-1185">Reference proteome</keyword>
<dbReference type="InterPro" id="IPR009771">
    <property type="entry name" value="RIC1_C"/>
</dbReference>
<dbReference type="Pfam" id="PF12894">
    <property type="entry name" value="ANAPC4_WD40"/>
    <property type="match status" value="1"/>
</dbReference>
<evidence type="ECO:0000256" key="2">
    <source>
        <dbReference type="ARBA" id="ARBA00023136"/>
    </source>
</evidence>
<feature type="domain" description="Anaphase-promoting complex subunit 4-like WD40" evidence="5">
    <location>
        <begin position="354"/>
        <end position="425"/>
    </location>
</feature>